<dbReference type="Gene3D" id="3.90.1670.10">
    <property type="entry name" value="FdhE-like domain"/>
    <property type="match status" value="1"/>
</dbReference>
<dbReference type="PANTHER" id="PTHR37689:SF1">
    <property type="entry name" value="PROTEIN FDHE"/>
    <property type="match status" value="1"/>
</dbReference>
<feature type="domain" description="FdhE central" evidence="3">
    <location>
        <begin position="211"/>
        <end position="247"/>
    </location>
</feature>
<comment type="caution">
    <text evidence="5">The sequence shown here is derived from an EMBL/GenBank/DDBJ whole genome shotgun (WGS) entry which is preliminary data.</text>
</comment>
<keyword evidence="1" id="KW-0963">Cytoplasm</keyword>
<keyword evidence="6" id="KW-1185">Reference proteome</keyword>
<proteinExistence type="predicted"/>
<dbReference type="PIRSF" id="PIRSF018296">
    <property type="entry name" value="Format_dh_formtn"/>
    <property type="match status" value="1"/>
</dbReference>
<dbReference type="InterPro" id="IPR056796">
    <property type="entry name" value="FdhE_C"/>
</dbReference>
<dbReference type="InterPro" id="IPR056774">
    <property type="entry name" value="FdhE_N"/>
</dbReference>
<sequence length="327" mass="35273">MMKDQSDIPSLDKRIPGVPAIEPLIFPKLAALYARRSARLEALASRLVTDAAEDESSSAPAGEEQAGYFSFLAGLVAAQRRLLEESPLSLAQAEPVRVLLQGTKASPEVPSRQMLAEAVYWQDAFARLVAEAGVHLPPETRAGLDALVSDTSGALAEQAFLLLSGQYDRVDAGAAVFLWSALSVYWAQAIALLARETGELLHNRRSEGGACPCCGAPPSGALVLTGDREGLRYLQCSLCETRWHKVRATCSVCDATDHIDYWSFESTDAPIQGETCGDCHSYVKLFRLDRDPELEVSADDLASVALDSALEDQGFIRATLNPFSFPA</sequence>
<name>A0ABT3Q7S1_9PROT</name>
<dbReference type="Pfam" id="PF24860">
    <property type="entry name" value="FdhE_C"/>
    <property type="match status" value="1"/>
</dbReference>
<dbReference type="EMBL" id="JAPIUX010000007">
    <property type="protein sequence ID" value="MCX2561342.1"/>
    <property type="molecule type" value="Genomic_DNA"/>
</dbReference>
<dbReference type="CDD" id="cd16341">
    <property type="entry name" value="FdhE"/>
    <property type="match status" value="1"/>
</dbReference>
<dbReference type="InterPro" id="IPR056797">
    <property type="entry name" value="FdhE_central"/>
</dbReference>
<dbReference type="Pfam" id="PF04216">
    <property type="entry name" value="FdhE_N"/>
    <property type="match status" value="1"/>
</dbReference>
<dbReference type="InterPro" id="IPR006452">
    <property type="entry name" value="Formate_DH_accessory"/>
</dbReference>
<dbReference type="InterPro" id="IPR024064">
    <property type="entry name" value="FdhE-like_sf"/>
</dbReference>
<gene>
    <name evidence="5" type="primary">fdhE</name>
    <name evidence="5" type="ORF">OQ252_08050</name>
</gene>
<evidence type="ECO:0000259" key="3">
    <source>
        <dbReference type="Pfam" id="PF24859"/>
    </source>
</evidence>
<feature type="domain" description="FdhE N-terminal" evidence="2">
    <location>
        <begin position="64"/>
        <end position="196"/>
    </location>
</feature>
<dbReference type="Pfam" id="PF24859">
    <property type="entry name" value="FdhE_central"/>
    <property type="match status" value="1"/>
</dbReference>
<accession>A0ABT3Q7S1</accession>
<evidence type="ECO:0000313" key="6">
    <source>
        <dbReference type="Proteomes" id="UP001526446"/>
    </source>
</evidence>
<feature type="domain" description="FdhE C-terminal" evidence="4">
    <location>
        <begin position="250"/>
        <end position="323"/>
    </location>
</feature>
<evidence type="ECO:0000256" key="1">
    <source>
        <dbReference type="ARBA" id="ARBA00022490"/>
    </source>
</evidence>
<evidence type="ECO:0000259" key="4">
    <source>
        <dbReference type="Pfam" id="PF24860"/>
    </source>
</evidence>
<reference evidence="5 6" key="1">
    <citation type="submission" date="2022-11" db="EMBL/GenBank/DDBJ databases">
        <title>Genome sequencing of Acetobacter type strain.</title>
        <authorList>
            <person name="Heo J."/>
            <person name="Lee D."/>
            <person name="Han B.-H."/>
            <person name="Hong S.-B."/>
            <person name="Kwon S.-W."/>
        </authorList>
    </citation>
    <scope>NUCLEOTIDE SEQUENCE [LARGE SCALE GENOMIC DNA]</scope>
    <source>
        <strain evidence="5 6">KACC 21251</strain>
    </source>
</reference>
<dbReference type="Proteomes" id="UP001526446">
    <property type="component" value="Unassembled WGS sequence"/>
</dbReference>
<protein>
    <submittedName>
        <fullName evidence="5">Formate dehydrogenase accessory protein FdhE</fullName>
    </submittedName>
</protein>
<dbReference type="RefSeq" id="WP_242007349.1">
    <property type="nucleotide sequence ID" value="NZ_JAPIUX010000007.1"/>
</dbReference>
<dbReference type="SUPFAM" id="SSF144020">
    <property type="entry name" value="FdhE-like"/>
    <property type="match status" value="1"/>
</dbReference>
<evidence type="ECO:0000313" key="5">
    <source>
        <dbReference type="EMBL" id="MCX2561342.1"/>
    </source>
</evidence>
<dbReference type="NCBIfam" id="TIGR01562">
    <property type="entry name" value="FdhE"/>
    <property type="match status" value="1"/>
</dbReference>
<dbReference type="PANTHER" id="PTHR37689">
    <property type="entry name" value="PROTEIN FDHE"/>
    <property type="match status" value="1"/>
</dbReference>
<organism evidence="5 6">
    <name type="scientific">Acetobacter farinalis</name>
    <dbReference type="NCBI Taxonomy" id="1260984"/>
    <lineage>
        <taxon>Bacteria</taxon>
        <taxon>Pseudomonadati</taxon>
        <taxon>Pseudomonadota</taxon>
        <taxon>Alphaproteobacteria</taxon>
        <taxon>Acetobacterales</taxon>
        <taxon>Acetobacteraceae</taxon>
        <taxon>Acetobacter</taxon>
    </lineage>
</organism>
<evidence type="ECO:0000259" key="2">
    <source>
        <dbReference type="Pfam" id="PF04216"/>
    </source>
</evidence>